<feature type="transmembrane region" description="Helical" evidence="7">
    <location>
        <begin position="488"/>
        <end position="512"/>
    </location>
</feature>
<dbReference type="eggNOG" id="KOG2533">
    <property type="taxonomic scope" value="Eukaryota"/>
</dbReference>
<dbReference type="VEuPathDB" id="FungiDB:YALI0_C22363g"/>
<evidence type="ECO:0000256" key="3">
    <source>
        <dbReference type="ARBA" id="ARBA00022692"/>
    </source>
</evidence>
<dbReference type="Proteomes" id="UP000182444">
    <property type="component" value="Chromosome 1C"/>
</dbReference>
<feature type="transmembrane region" description="Helical" evidence="7">
    <location>
        <begin position="330"/>
        <end position="352"/>
    </location>
</feature>
<feature type="transmembrane region" description="Helical" evidence="7">
    <location>
        <begin position="227"/>
        <end position="248"/>
    </location>
</feature>
<keyword evidence="3 7" id="KW-0812">Transmembrane</keyword>
<feature type="compositionally biased region" description="Basic and acidic residues" evidence="6">
    <location>
        <begin position="21"/>
        <end position="31"/>
    </location>
</feature>
<gene>
    <name evidence="9" type="ORF">YALI1_C30749g</name>
</gene>
<feature type="transmembrane region" description="Helical" evidence="7">
    <location>
        <begin position="93"/>
        <end position="114"/>
    </location>
</feature>
<feature type="compositionally biased region" description="Polar residues" evidence="6">
    <location>
        <begin position="1"/>
        <end position="10"/>
    </location>
</feature>
<evidence type="ECO:0000259" key="8">
    <source>
        <dbReference type="PROSITE" id="PS50850"/>
    </source>
</evidence>
<dbReference type="Gene3D" id="1.20.1250.20">
    <property type="entry name" value="MFS general substrate transporter like domains"/>
    <property type="match status" value="2"/>
</dbReference>
<keyword evidence="2" id="KW-0813">Transport</keyword>
<keyword evidence="5 7" id="KW-0472">Membrane</keyword>
<feature type="transmembrane region" description="Helical" evidence="7">
    <location>
        <begin position="372"/>
        <end position="389"/>
    </location>
</feature>
<evidence type="ECO:0000256" key="5">
    <source>
        <dbReference type="ARBA" id="ARBA00023136"/>
    </source>
</evidence>
<comment type="subcellular location">
    <subcellularLocation>
        <location evidence="1">Membrane</location>
        <topology evidence="1">Multi-pass membrane protein</topology>
    </subcellularLocation>
</comment>
<evidence type="ECO:0000256" key="6">
    <source>
        <dbReference type="SAM" id="MobiDB-lite"/>
    </source>
</evidence>
<dbReference type="GO" id="GO:0005886">
    <property type="term" value="C:plasma membrane"/>
    <property type="evidence" value="ECO:0007669"/>
    <property type="project" value="TreeGrafter"/>
</dbReference>
<feature type="transmembrane region" description="Helical" evidence="7">
    <location>
        <begin position="260"/>
        <end position="283"/>
    </location>
</feature>
<dbReference type="GeneID" id="2909696"/>
<proteinExistence type="predicted"/>
<feature type="transmembrane region" description="Helical" evidence="7">
    <location>
        <begin position="166"/>
        <end position="185"/>
    </location>
</feature>
<organism evidence="9 10">
    <name type="scientific">Yarrowia lipolytica</name>
    <name type="common">Candida lipolytica</name>
    <dbReference type="NCBI Taxonomy" id="4952"/>
    <lineage>
        <taxon>Eukaryota</taxon>
        <taxon>Fungi</taxon>
        <taxon>Dikarya</taxon>
        <taxon>Ascomycota</taxon>
        <taxon>Saccharomycotina</taxon>
        <taxon>Dipodascomycetes</taxon>
        <taxon>Dipodascales</taxon>
        <taxon>Dipodascales incertae sedis</taxon>
        <taxon>Yarrowia</taxon>
    </lineage>
</organism>
<dbReference type="PROSITE" id="PS50850">
    <property type="entry name" value="MFS"/>
    <property type="match status" value="1"/>
</dbReference>
<feature type="transmembrane region" description="Helical" evidence="7">
    <location>
        <begin position="134"/>
        <end position="154"/>
    </location>
</feature>
<feature type="transmembrane region" description="Helical" evidence="7">
    <location>
        <begin position="421"/>
        <end position="444"/>
    </location>
</feature>
<dbReference type="SUPFAM" id="SSF103473">
    <property type="entry name" value="MFS general substrate transporter"/>
    <property type="match status" value="1"/>
</dbReference>
<evidence type="ECO:0000256" key="2">
    <source>
        <dbReference type="ARBA" id="ARBA00022448"/>
    </source>
</evidence>
<feature type="transmembrane region" description="Helical" evidence="7">
    <location>
        <begin position="197"/>
        <end position="215"/>
    </location>
</feature>
<dbReference type="Pfam" id="PF07690">
    <property type="entry name" value="MFS_1"/>
    <property type="match status" value="1"/>
</dbReference>
<evidence type="ECO:0000256" key="4">
    <source>
        <dbReference type="ARBA" id="ARBA00022989"/>
    </source>
</evidence>
<dbReference type="InterPro" id="IPR036259">
    <property type="entry name" value="MFS_trans_sf"/>
</dbReference>
<dbReference type="KEGG" id="yli:2909696"/>
<evidence type="ECO:0000256" key="1">
    <source>
        <dbReference type="ARBA" id="ARBA00004141"/>
    </source>
</evidence>
<dbReference type="PANTHER" id="PTHR43791">
    <property type="entry name" value="PERMEASE-RELATED"/>
    <property type="match status" value="1"/>
</dbReference>
<dbReference type="InterPro" id="IPR011701">
    <property type="entry name" value="MFS"/>
</dbReference>
<dbReference type="InterPro" id="IPR020846">
    <property type="entry name" value="MFS_dom"/>
</dbReference>
<accession>A0A1D8NC88</accession>
<evidence type="ECO:0000313" key="9">
    <source>
        <dbReference type="EMBL" id="AOW03251.1"/>
    </source>
</evidence>
<dbReference type="FunFam" id="1.20.1250.20:FF:000068">
    <property type="entry name" value="MFS general substrate transporter"/>
    <property type="match status" value="1"/>
</dbReference>
<keyword evidence="4 7" id="KW-1133">Transmembrane helix</keyword>
<evidence type="ECO:0000313" key="10">
    <source>
        <dbReference type="Proteomes" id="UP000182444"/>
    </source>
</evidence>
<feature type="compositionally biased region" description="Polar residues" evidence="6">
    <location>
        <begin position="33"/>
        <end position="42"/>
    </location>
</feature>
<feature type="domain" description="Major facilitator superfamily (MFS) profile" evidence="8">
    <location>
        <begin position="101"/>
        <end position="517"/>
    </location>
</feature>
<feature type="transmembrane region" description="Helical" evidence="7">
    <location>
        <begin position="396"/>
        <end position="415"/>
    </location>
</feature>
<sequence>MFAWQVDQQTPPLPEMTQIETNREEKAELGHETGSSDSPQFSPQVEEINQMDLQVDPQIIPQMDEFPPPPSQEEINDRIKQLAIKHNVNHRKLMLKIDICVVPLTCLLYVLAFLDRVNVSNANVYGMSEDLNMTGNKFNTALAIFFVPYVIAEIPSNWLMKKFKPHVWLTGCMTLFGVCLLGQGFVRTYGQLLATRFLLGLFEAGMFPGCFYLLSMWYRREEAQKRYSFFFSSTTLAGAFGGLIAAGIHNLDHDRGIRSWQWIFIIEGACTATIGILMIFCLADFPEEARFLKQNERDFIKEKLEIGNAGVSEYERSMTRKDLAFVFSDWKVWISGLLYFGYIVPAYGYAYFGTAIVKGLGYSPVMTQLYSVPPWVAGFGFSMVSAAFSDHFRHRFAFAFFAGIVAVAGFGLLMGQTKHIGIRYGSLFMICAGTYTAMPILVCWTQMNFSGHHRKAIASGWQIGFGNTAGFISTFIFEANEAPTYPTALDVCLAFTAFSTVLLAVYFAAIWADNRYKRTEKYRQKFRSWPKEKQQLAGELHPSIFYSY</sequence>
<dbReference type="PANTHER" id="PTHR43791:SF46">
    <property type="entry name" value="MAJOR FACILITATOR SUPERFAMILY (MFS) PROFILE DOMAIN-CONTAINING PROTEIN-RELATED"/>
    <property type="match status" value="1"/>
</dbReference>
<protein>
    <recommendedName>
        <fullName evidence="8">Major facilitator superfamily (MFS) profile domain-containing protein</fullName>
    </recommendedName>
</protein>
<evidence type="ECO:0000256" key="7">
    <source>
        <dbReference type="SAM" id="Phobius"/>
    </source>
</evidence>
<dbReference type="AlphaFoldDB" id="A0A1D8NC88"/>
<feature type="region of interest" description="Disordered" evidence="6">
    <location>
        <begin position="1"/>
        <end position="42"/>
    </location>
</feature>
<dbReference type="GO" id="GO:0022857">
    <property type="term" value="F:transmembrane transporter activity"/>
    <property type="evidence" value="ECO:0007669"/>
    <property type="project" value="InterPro"/>
</dbReference>
<dbReference type="RefSeq" id="XP_502133.3">
    <property type="nucleotide sequence ID" value="XM_502133.3"/>
</dbReference>
<reference evidence="9 10" key="1">
    <citation type="journal article" date="2016" name="PLoS ONE">
        <title>Sequence Assembly of Yarrowia lipolytica Strain W29/CLIB89 Shows Transposable Element Diversity.</title>
        <authorList>
            <person name="Magnan C."/>
            <person name="Yu J."/>
            <person name="Chang I."/>
            <person name="Jahn E."/>
            <person name="Kanomata Y."/>
            <person name="Wu J."/>
            <person name="Zeller M."/>
            <person name="Oakes M."/>
            <person name="Baldi P."/>
            <person name="Sandmeyer S."/>
        </authorList>
    </citation>
    <scope>NUCLEOTIDE SEQUENCE [LARGE SCALE GENOMIC DNA]</scope>
    <source>
        <strain evidence="10">CLIB89(W29)</strain>
    </source>
</reference>
<dbReference type="VEuPathDB" id="FungiDB:YALI1_C30749g"/>
<name>A0A1D8NC88_YARLL</name>
<feature type="transmembrane region" description="Helical" evidence="7">
    <location>
        <begin position="456"/>
        <end position="476"/>
    </location>
</feature>
<dbReference type="FunFam" id="1.20.1250.20:FF:000034">
    <property type="entry name" value="MFS general substrate transporter"/>
    <property type="match status" value="1"/>
</dbReference>
<dbReference type="EMBL" id="CP017555">
    <property type="protein sequence ID" value="AOW03251.1"/>
    <property type="molecule type" value="Genomic_DNA"/>
</dbReference>